<organism evidence="1 2">
    <name type="scientific">Paracoccus laeviglucosivorans</name>
    <dbReference type="NCBI Taxonomy" id="1197861"/>
    <lineage>
        <taxon>Bacteria</taxon>
        <taxon>Pseudomonadati</taxon>
        <taxon>Pseudomonadota</taxon>
        <taxon>Alphaproteobacteria</taxon>
        <taxon>Rhodobacterales</taxon>
        <taxon>Paracoccaceae</taxon>
        <taxon>Paracoccus</taxon>
    </lineage>
</organism>
<reference evidence="1 2" key="1">
    <citation type="submission" date="2017-05" db="EMBL/GenBank/DDBJ databases">
        <authorList>
            <person name="Varghese N."/>
            <person name="Submissions S."/>
        </authorList>
    </citation>
    <scope>NUCLEOTIDE SEQUENCE [LARGE SCALE GENOMIC DNA]</scope>
    <source>
        <strain evidence="1 2">DSM 100094</strain>
    </source>
</reference>
<dbReference type="RefSeq" id="WP_142663435.1">
    <property type="nucleotide sequence ID" value="NZ_FXTK01000010.1"/>
</dbReference>
<protein>
    <submittedName>
        <fullName evidence="1">Uncharacterized protein</fullName>
    </submittedName>
</protein>
<evidence type="ECO:0000313" key="2">
    <source>
        <dbReference type="Proteomes" id="UP000319014"/>
    </source>
</evidence>
<dbReference type="Proteomes" id="UP000319014">
    <property type="component" value="Unassembled WGS sequence"/>
</dbReference>
<dbReference type="OrthoDB" id="7778111at2"/>
<dbReference type="AlphaFoldDB" id="A0A521DW00"/>
<name>A0A521DW00_9RHOB</name>
<dbReference type="EMBL" id="FXTK01000010">
    <property type="protein sequence ID" value="SMO75924.1"/>
    <property type="molecule type" value="Genomic_DNA"/>
</dbReference>
<proteinExistence type="predicted"/>
<evidence type="ECO:0000313" key="1">
    <source>
        <dbReference type="EMBL" id="SMO75924.1"/>
    </source>
</evidence>
<keyword evidence="2" id="KW-1185">Reference proteome</keyword>
<gene>
    <name evidence="1" type="ORF">SAMN06265221_11037</name>
</gene>
<accession>A0A521DW00</accession>
<sequence length="77" mass="8637">MTIRVLLRMMPLICVAIFTLFVFVMDTPLERARELARAETQRFAWTAGLVQCPETWGNMPVSACLSGQSPRNALPPD</sequence>